<dbReference type="InterPro" id="IPR003609">
    <property type="entry name" value="Pan_app"/>
</dbReference>
<protein>
    <recommendedName>
        <fullName evidence="1">Apple domain-containing protein</fullName>
    </recommendedName>
</protein>
<dbReference type="PROSITE" id="PS50948">
    <property type="entry name" value="PAN"/>
    <property type="match status" value="1"/>
</dbReference>
<keyword evidence="3" id="KW-1185">Reference proteome</keyword>
<dbReference type="Pfam" id="PF00024">
    <property type="entry name" value="PAN_1"/>
    <property type="match status" value="3"/>
</dbReference>
<dbReference type="AlphaFoldDB" id="A0A812B8D4"/>
<proteinExistence type="predicted"/>
<accession>A0A812B8D4</accession>
<feature type="domain" description="Apple" evidence="1">
    <location>
        <begin position="1"/>
        <end position="63"/>
    </location>
</feature>
<evidence type="ECO:0000313" key="2">
    <source>
        <dbReference type="EMBL" id="CAE1171576.1"/>
    </source>
</evidence>
<dbReference type="SUPFAM" id="SSF57414">
    <property type="entry name" value="Hairpin loop containing domain-like"/>
    <property type="match status" value="3"/>
</dbReference>
<sequence>MKNLQVFREIDRDECAKNCVLNSKCKSFDFGTLNKRCYLFNVNAATKYRVRRNKRRDYYQIIPPFGEMIVVKGASIKGQDNMSRYRNISIKQCNARCQLTPGCLMFEYKEEHNRCDLTNITHSDHNLTANIYGWDYYSMNDERGTMNIIQGASIPGMDYFPKLKLPSLELCLANCQQTPGCNSVEYKASNNKCDRTNVTHFDHSLKASIWGWSFVEINGAPAEK</sequence>
<evidence type="ECO:0000259" key="1">
    <source>
        <dbReference type="PROSITE" id="PS50948"/>
    </source>
</evidence>
<comment type="caution">
    <text evidence="2">The sequence shown here is derived from an EMBL/GenBank/DDBJ whole genome shotgun (WGS) entry which is preliminary data.</text>
</comment>
<dbReference type="Gene3D" id="3.50.4.10">
    <property type="entry name" value="Hepatocyte Growth Factor"/>
    <property type="match status" value="3"/>
</dbReference>
<dbReference type="OrthoDB" id="5945029at2759"/>
<reference evidence="2" key="1">
    <citation type="submission" date="2021-01" db="EMBL/GenBank/DDBJ databases">
        <authorList>
            <person name="Li R."/>
            <person name="Bekaert M."/>
        </authorList>
    </citation>
    <scope>NUCLEOTIDE SEQUENCE</scope>
    <source>
        <strain evidence="2">Farmed</strain>
    </source>
</reference>
<organism evidence="2 3">
    <name type="scientific">Acanthosepion pharaonis</name>
    <name type="common">Pharaoh cuttlefish</name>
    <name type="synonym">Sepia pharaonis</name>
    <dbReference type="NCBI Taxonomy" id="158019"/>
    <lineage>
        <taxon>Eukaryota</taxon>
        <taxon>Metazoa</taxon>
        <taxon>Spiralia</taxon>
        <taxon>Lophotrochozoa</taxon>
        <taxon>Mollusca</taxon>
        <taxon>Cephalopoda</taxon>
        <taxon>Coleoidea</taxon>
        <taxon>Decapodiformes</taxon>
        <taxon>Sepiida</taxon>
        <taxon>Sepiina</taxon>
        <taxon>Sepiidae</taxon>
        <taxon>Acanthosepion</taxon>
    </lineage>
</organism>
<gene>
    <name evidence="2" type="ORF">SPHA_11640</name>
</gene>
<evidence type="ECO:0000313" key="3">
    <source>
        <dbReference type="Proteomes" id="UP000597762"/>
    </source>
</evidence>
<dbReference type="Proteomes" id="UP000597762">
    <property type="component" value="Unassembled WGS sequence"/>
</dbReference>
<dbReference type="EMBL" id="CAHIKZ030000385">
    <property type="protein sequence ID" value="CAE1171576.1"/>
    <property type="molecule type" value="Genomic_DNA"/>
</dbReference>
<name>A0A812B8D4_ACAPH</name>